<dbReference type="PROSITE" id="PS51736">
    <property type="entry name" value="RECOMBINASES_3"/>
    <property type="match status" value="1"/>
</dbReference>
<dbReference type="PANTHER" id="PTHR30461:SF23">
    <property type="entry name" value="DNA RECOMBINASE-RELATED"/>
    <property type="match status" value="1"/>
</dbReference>
<evidence type="ECO:0000313" key="4">
    <source>
        <dbReference type="EMBL" id="HIW80781.1"/>
    </source>
</evidence>
<dbReference type="CDD" id="cd00338">
    <property type="entry name" value="Ser_Recombinase"/>
    <property type="match status" value="1"/>
</dbReference>
<reference evidence="4" key="2">
    <citation type="submission" date="2021-04" db="EMBL/GenBank/DDBJ databases">
        <authorList>
            <person name="Gilroy R."/>
        </authorList>
    </citation>
    <scope>NUCLEOTIDE SEQUENCE</scope>
    <source>
        <strain evidence="4">CHK195-6426</strain>
    </source>
</reference>
<dbReference type="Proteomes" id="UP000824265">
    <property type="component" value="Unassembled WGS sequence"/>
</dbReference>
<dbReference type="InterPro" id="IPR050639">
    <property type="entry name" value="SSR_resolvase"/>
</dbReference>
<evidence type="ECO:0000313" key="5">
    <source>
        <dbReference type="Proteomes" id="UP000824265"/>
    </source>
</evidence>
<reference evidence="4" key="1">
    <citation type="journal article" date="2021" name="PeerJ">
        <title>Extensive microbial diversity within the chicken gut microbiome revealed by metagenomics and culture.</title>
        <authorList>
            <person name="Gilroy R."/>
            <person name="Ravi A."/>
            <person name="Getino M."/>
            <person name="Pursley I."/>
            <person name="Horton D.L."/>
            <person name="Alikhan N.F."/>
            <person name="Baker D."/>
            <person name="Gharbi K."/>
            <person name="Hall N."/>
            <person name="Watson M."/>
            <person name="Adriaenssens E.M."/>
            <person name="Foster-Nyarko E."/>
            <person name="Jarju S."/>
            <person name="Secka A."/>
            <person name="Antonio M."/>
            <person name="Oren A."/>
            <person name="Chaudhuri R.R."/>
            <person name="La Ragione R."/>
            <person name="Hildebrand F."/>
            <person name="Pallen M.J."/>
        </authorList>
    </citation>
    <scope>NUCLEOTIDE SEQUENCE</scope>
    <source>
        <strain evidence="4">CHK195-6426</strain>
    </source>
</reference>
<dbReference type="Pfam" id="PF00239">
    <property type="entry name" value="Resolvase"/>
    <property type="match status" value="1"/>
</dbReference>
<proteinExistence type="predicted"/>
<accession>A0A9D1R326</accession>
<name>A0A9D1R326_9FIRM</name>
<organism evidence="4 5">
    <name type="scientific">Candidatus Acetatifactor stercoripullorum</name>
    <dbReference type="NCBI Taxonomy" id="2838414"/>
    <lineage>
        <taxon>Bacteria</taxon>
        <taxon>Bacillati</taxon>
        <taxon>Bacillota</taxon>
        <taxon>Clostridia</taxon>
        <taxon>Lachnospirales</taxon>
        <taxon>Lachnospiraceae</taxon>
        <taxon>Acetatifactor</taxon>
    </lineage>
</organism>
<dbReference type="InterPro" id="IPR011109">
    <property type="entry name" value="DNA_bind_recombinase_dom"/>
</dbReference>
<dbReference type="PANTHER" id="PTHR30461">
    <property type="entry name" value="DNA-INVERTASE FROM LAMBDOID PROPHAGE"/>
    <property type="match status" value="1"/>
</dbReference>
<dbReference type="GO" id="GO:0003677">
    <property type="term" value="F:DNA binding"/>
    <property type="evidence" value="ECO:0007669"/>
    <property type="project" value="InterPro"/>
</dbReference>
<dbReference type="SMART" id="SM00857">
    <property type="entry name" value="Resolvase"/>
    <property type="match status" value="1"/>
</dbReference>
<dbReference type="InterPro" id="IPR036162">
    <property type="entry name" value="Resolvase-like_N_sf"/>
</dbReference>
<comment type="caution">
    <text evidence="4">The sequence shown here is derived from an EMBL/GenBank/DDBJ whole genome shotgun (WGS) entry which is preliminary data.</text>
</comment>
<keyword evidence="1" id="KW-0175">Coiled coil</keyword>
<feature type="coiled-coil region" evidence="1">
    <location>
        <begin position="385"/>
        <end position="419"/>
    </location>
</feature>
<sequence length="536" mass="61184">MNVVIYARFSSHSQTEQSIEGQLKVCYEYAESHNYTVVGEYIDRAQSGKFDNRADFQRMIADSDKHPFEGVLVYQLDRFARNRYDSAIYKAKLKKNGVRVLSAKENITDDASGILIEGVLESMAEYYSVELAQKIHRGMSINAEKCLSNGSNPGLGFKVNKKDRTFYVDEEEAAIVREIYERYASGETKAEIVKDLQRRRVKTSLGNEFTYNSLSRLLKNKRYIGIYLYKGVETPGGMPRILDDDLFYRVQALMNKNKSAPARTRGENEYLLTTKLFCGHCKEMMVGYGGTGKSGKQYHYYMCKKARKKKCNKKIISKDYIEDRVVSECLKMLTDEKIRYIAKKVAEECNKSPDNISVREIKKAIKEVDTAIENLWKGIEQGQAVDMLTERLHQRQVEKEELETQLAIENNKKICLSEAQILAFLDYVCEMPLDDFNKRRAIINIFVHSIYLYDDHFTLIINASKKPLSIENIPLDDIEEAFEGENTETEGCSSMMTPAPLSLKSPLCLLHEINAGGKVRVMPHPFIVAGSGKGLF</sequence>
<evidence type="ECO:0000259" key="2">
    <source>
        <dbReference type="PROSITE" id="PS51736"/>
    </source>
</evidence>
<evidence type="ECO:0000256" key="1">
    <source>
        <dbReference type="SAM" id="Coils"/>
    </source>
</evidence>
<dbReference type="EMBL" id="DXGH01000027">
    <property type="protein sequence ID" value="HIW80781.1"/>
    <property type="molecule type" value="Genomic_DNA"/>
</dbReference>
<gene>
    <name evidence="4" type="ORF">H9742_04495</name>
</gene>
<dbReference type="Gene3D" id="3.90.1750.20">
    <property type="entry name" value="Putative Large Serine Recombinase, Chain B, Domain 2"/>
    <property type="match status" value="1"/>
</dbReference>
<protein>
    <submittedName>
        <fullName evidence="4">Recombinase family protein</fullName>
    </submittedName>
</protein>
<feature type="domain" description="Resolvase/invertase-type recombinase catalytic" evidence="2">
    <location>
        <begin position="2"/>
        <end position="146"/>
    </location>
</feature>
<dbReference type="InterPro" id="IPR025827">
    <property type="entry name" value="Zn_ribbon_recom_dom"/>
</dbReference>
<feature type="domain" description="Recombinase" evidence="3">
    <location>
        <begin position="154"/>
        <end position="260"/>
    </location>
</feature>
<evidence type="ECO:0000259" key="3">
    <source>
        <dbReference type="PROSITE" id="PS51737"/>
    </source>
</evidence>
<dbReference type="InterPro" id="IPR006119">
    <property type="entry name" value="Resolv_N"/>
</dbReference>
<dbReference type="SUPFAM" id="SSF53041">
    <property type="entry name" value="Resolvase-like"/>
    <property type="match status" value="1"/>
</dbReference>
<dbReference type="PROSITE" id="PS51737">
    <property type="entry name" value="RECOMBINASE_DNA_BIND"/>
    <property type="match status" value="1"/>
</dbReference>
<dbReference type="Pfam" id="PF13408">
    <property type="entry name" value="Zn_ribbon_recom"/>
    <property type="match status" value="1"/>
</dbReference>
<dbReference type="InterPro" id="IPR038109">
    <property type="entry name" value="DNA_bind_recomb_sf"/>
</dbReference>
<dbReference type="Pfam" id="PF07508">
    <property type="entry name" value="Recombinase"/>
    <property type="match status" value="1"/>
</dbReference>
<dbReference type="AlphaFoldDB" id="A0A9D1R326"/>
<dbReference type="Gene3D" id="3.40.50.1390">
    <property type="entry name" value="Resolvase, N-terminal catalytic domain"/>
    <property type="match status" value="1"/>
</dbReference>
<dbReference type="GO" id="GO:0000150">
    <property type="term" value="F:DNA strand exchange activity"/>
    <property type="evidence" value="ECO:0007669"/>
    <property type="project" value="InterPro"/>
</dbReference>